<evidence type="ECO:0000313" key="3">
    <source>
        <dbReference type="EMBL" id="CAG8645768.1"/>
    </source>
</evidence>
<feature type="transmembrane region" description="Helical" evidence="2">
    <location>
        <begin position="164"/>
        <end position="187"/>
    </location>
</feature>
<keyword evidence="2" id="KW-0472">Membrane</keyword>
<feature type="region of interest" description="Disordered" evidence="1">
    <location>
        <begin position="221"/>
        <end position="300"/>
    </location>
</feature>
<evidence type="ECO:0000256" key="1">
    <source>
        <dbReference type="SAM" id="MobiDB-lite"/>
    </source>
</evidence>
<evidence type="ECO:0000256" key="2">
    <source>
        <dbReference type="SAM" id="Phobius"/>
    </source>
</evidence>
<gene>
    <name evidence="3" type="ORF">RFULGI_LOCUS8246</name>
</gene>
<dbReference type="OrthoDB" id="2425375at2759"/>
<evidence type="ECO:0000313" key="4">
    <source>
        <dbReference type="Proteomes" id="UP000789396"/>
    </source>
</evidence>
<proteinExistence type="predicted"/>
<sequence>MFKIAIKYTSTIPSTYSNPTAIDRSGDFGFKYSYLQHVSILDAILASYSGPRFTVTNSITPVDMGGFFVYLLANDLSPPANPLCGTTASLVGSCSPQPKNINSDWCLLIGNFFVSQSVTFDISYVLSDTPNPSGPSGPSSSSNPSGNNPNSNGSTSNSSESPPIAAIIGGVCGGVAILALAATIGICKCSKHKKFRRFKRRRFSRKSENLDDDFLKHKPEMSDINAVGKRNNDSGPHGGGGEGGGNVKQDSQRGGDINTNNLNNHAGDHDNHVGDGHAGSHGDDHAANGNAGGDGYNSVSHTDGVDGYNLNGNLSRGFDNATDSPTLYTGQNVQPIVKNVKDVKKVIENVTVKDEVKEDKADILLLVGDESNDNETKKRTKAHNFNDDVILKIKDVL</sequence>
<keyword evidence="4" id="KW-1185">Reference proteome</keyword>
<dbReference type="Proteomes" id="UP000789396">
    <property type="component" value="Unassembled WGS sequence"/>
</dbReference>
<name>A0A9N9H1G4_9GLOM</name>
<reference evidence="3" key="1">
    <citation type="submission" date="2021-06" db="EMBL/GenBank/DDBJ databases">
        <authorList>
            <person name="Kallberg Y."/>
            <person name="Tangrot J."/>
            <person name="Rosling A."/>
        </authorList>
    </citation>
    <scope>NUCLEOTIDE SEQUENCE</scope>
    <source>
        <strain evidence="3">IN212</strain>
    </source>
</reference>
<accession>A0A9N9H1G4</accession>
<protein>
    <submittedName>
        <fullName evidence="3">11803_t:CDS:1</fullName>
    </submittedName>
</protein>
<dbReference type="AlphaFoldDB" id="A0A9N9H1G4"/>
<comment type="caution">
    <text evidence="3">The sequence shown here is derived from an EMBL/GenBank/DDBJ whole genome shotgun (WGS) entry which is preliminary data.</text>
</comment>
<keyword evidence="2" id="KW-1133">Transmembrane helix</keyword>
<feature type="transmembrane region" description="Helical" evidence="2">
    <location>
        <begin position="105"/>
        <end position="126"/>
    </location>
</feature>
<dbReference type="EMBL" id="CAJVPZ010013073">
    <property type="protein sequence ID" value="CAG8645768.1"/>
    <property type="molecule type" value="Genomic_DNA"/>
</dbReference>
<keyword evidence="2" id="KW-0812">Transmembrane</keyword>
<feature type="region of interest" description="Disordered" evidence="1">
    <location>
        <begin position="131"/>
        <end position="160"/>
    </location>
</feature>
<feature type="compositionally biased region" description="Basic and acidic residues" evidence="1">
    <location>
        <begin position="266"/>
        <end position="286"/>
    </location>
</feature>
<organism evidence="3 4">
    <name type="scientific">Racocetra fulgida</name>
    <dbReference type="NCBI Taxonomy" id="60492"/>
    <lineage>
        <taxon>Eukaryota</taxon>
        <taxon>Fungi</taxon>
        <taxon>Fungi incertae sedis</taxon>
        <taxon>Mucoromycota</taxon>
        <taxon>Glomeromycotina</taxon>
        <taxon>Glomeromycetes</taxon>
        <taxon>Diversisporales</taxon>
        <taxon>Gigasporaceae</taxon>
        <taxon>Racocetra</taxon>
    </lineage>
</organism>
<feature type="compositionally biased region" description="Gly residues" evidence="1">
    <location>
        <begin position="236"/>
        <end position="246"/>
    </location>
</feature>